<evidence type="ECO:0000313" key="13">
    <source>
        <dbReference type="Proteomes" id="UP000295280"/>
    </source>
</evidence>
<evidence type="ECO:0000313" key="12">
    <source>
        <dbReference type="EMBL" id="TDM04042.1"/>
    </source>
</evidence>
<protein>
    <recommendedName>
        <fullName evidence="2 9">Ribosome biogenesis GTPase A</fullName>
    </recommendedName>
</protein>
<feature type="binding site" evidence="10">
    <location>
        <begin position="130"/>
        <end position="135"/>
    </location>
    <ligand>
        <name>GTP</name>
        <dbReference type="ChEBI" id="CHEBI:37565"/>
    </ligand>
</feature>
<dbReference type="InterPro" id="IPR006073">
    <property type="entry name" value="GTP-bd"/>
</dbReference>
<evidence type="ECO:0000259" key="11">
    <source>
        <dbReference type="PROSITE" id="PS51721"/>
    </source>
</evidence>
<comment type="function">
    <text evidence="9">Required for a late step of 50S ribosomal subunit assembly. Has GTPase activity.</text>
</comment>
<dbReference type="PANTHER" id="PTHR45782">
    <property type="entry name" value="MITOCHONDRIAL RIBOSOME-ASSOCIATED GTPASE 1"/>
    <property type="match status" value="1"/>
</dbReference>
<keyword evidence="7" id="KW-0694">RNA-binding</keyword>
<dbReference type="CDD" id="cd01856">
    <property type="entry name" value="YlqF"/>
    <property type="match status" value="1"/>
</dbReference>
<evidence type="ECO:0000256" key="1">
    <source>
        <dbReference type="ARBA" id="ARBA00004496"/>
    </source>
</evidence>
<dbReference type="FunFam" id="3.40.50.300:FF:000590">
    <property type="entry name" value="Ribosome biogenesis GTPase A"/>
    <property type="match status" value="1"/>
</dbReference>
<dbReference type="EMBL" id="SCWD01000001">
    <property type="protein sequence ID" value="TDM04042.1"/>
    <property type="molecule type" value="Genomic_DNA"/>
</dbReference>
<dbReference type="GO" id="GO:0006412">
    <property type="term" value="P:translation"/>
    <property type="evidence" value="ECO:0007669"/>
    <property type="project" value="TreeGrafter"/>
</dbReference>
<proteinExistence type="inferred from homology"/>
<keyword evidence="4" id="KW-0690">Ribosome biogenesis</keyword>
<dbReference type="Proteomes" id="UP000295280">
    <property type="component" value="Unassembled WGS sequence"/>
</dbReference>
<dbReference type="PRINTS" id="PR00326">
    <property type="entry name" value="GTP1OBG"/>
</dbReference>
<evidence type="ECO:0000256" key="9">
    <source>
        <dbReference type="PIRNR" id="PIRNR006230"/>
    </source>
</evidence>
<dbReference type="Pfam" id="PF01926">
    <property type="entry name" value="MMR_HSR1"/>
    <property type="match status" value="1"/>
</dbReference>
<keyword evidence="3 9" id="KW-0963">Cytoplasm</keyword>
<dbReference type="InterPro" id="IPR019991">
    <property type="entry name" value="GTP-bd_ribosome_bgen"/>
</dbReference>
<evidence type="ECO:0000256" key="8">
    <source>
        <dbReference type="ARBA" id="ARBA00023134"/>
    </source>
</evidence>
<dbReference type="InterPro" id="IPR023179">
    <property type="entry name" value="GTP-bd_ortho_bundle_sf"/>
</dbReference>
<evidence type="ECO:0000256" key="10">
    <source>
        <dbReference type="PIRSR" id="PIRSR006230-1"/>
    </source>
</evidence>
<dbReference type="InterPro" id="IPR027417">
    <property type="entry name" value="P-loop_NTPase"/>
</dbReference>
<dbReference type="OrthoDB" id="9779790at2"/>
<feature type="binding site" evidence="10">
    <location>
        <position position="174"/>
    </location>
    <ligand>
        <name>GTP</name>
        <dbReference type="ChEBI" id="CHEBI:37565"/>
    </ligand>
</feature>
<dbReference type="Gene3D" id="1.10.1580.10">
    <property type="match status" value="1"/>
</dbReference>
<dbReference type="AlphaFoldDB" id="A0A9Q8FQQ0"/>
<dbReference type="NCBIfam" id="TIGR03596">
    <property type="entry name" value="GTPase_YlqF"/>
    <property type="match status" value="1"/>
</dbReference>
<comment type="similarity">
    <text evidence="9">Belongs to the TRAFAC class YlqF/YawG GTPase family. MTG1 subfamily.</text>
</comment>
<reference evidence="12 13" key="1">
    <citation type="submission" date="2019-01" db="EMBL/GenBank/DDBJ databases">
        <title>Draft genome sequences of the type strains of six Macrococcus species.</title>
        <authorList>
            <person name="Mazhar S."/>
            <person name="Altermann E."/>
            <person name="Hill C."/>
            <person name="Mcauliffe O."/>
        </authorList>
    </citation>
    <scope>NUCLEOTIDE SEQUENCE [LARGE SCALE GENOMIC DNA]</scope>
    <source>
        <strain evidence="12 13">ATCC 51828</strain>
    </source>
</reference>
<evidence type="ECO:0000256" key="2">
    <source>
        <dbReference type="ARBA" id="ARBA00014898"/>
    </source>
</evidence>
<accession>A0A9Q8FQQ0</accession>
<feature type="binding site" evidence="10">
    <location>
        <begin position="58"/>
        <end position="61"/>
    </location>
    <ligand>
        <name>GTP</name>
        <dbReference type="ChEBI" id="CHEBI:37565"/>
    </ligand>
</feature>
<keyword evidence="6" id="KW-0378">Hydrolase</keyword>
<dbReference type="RefSeq" id="WP_133416903.1">
    <property type="nucleotide sequence ID" value="NZ_SCWD01000001.1"/>
</dbReference>
<keyword evidence="13" id="KW-1185">Reference proteome</keyword>
<dbReference type="SUPFAM" id="SSF52540">
    <property type="entry name" value="P-loop containing nucleoside triphosphate hydrolases"/>
    <property type="match status" value="1"/>
</dbReference>
<evidence type="ECO:0000256" key="7">
    <source>
        <dbReference type="ARBA" id="ARBA00022884"/>
    </source>
</evidence>
<comment type="caution">
    <text evidence="12">The sequence shown here is derived from an EMBL/GenBank/DDBJ whole genome shotgun (WGS) entry which is preliminary data.</text>
</comment>
<dbReference type="Gene3D" id="3.40.50.300">
    <property type="entry name" value="P-loop containing nucleotide triphosphate hydrolases"/>
    <property type="match status" value="1"/>
</dbReference>
<sequence length="291" mass="32907">MTIQWFPGHMAKARREVTEQLKMVDCVFELLDARIPYSSSNPMISDIIKDKPRVVLLNKMDMADPGETKKWLQHFEAEGVYPVMLDAKNGKNLNMVVKAAEAVTKEKFERLAAKGLRPRAIRAMIVGIPNVGKSTLINRLAKKSIAKTGNTPGVTKKQQWIKVGKTLELLDTPGILWPKFEDQVVGKKLSLTGAIKDSIIHLDEVAIYGLEFIQQYELETLNKHYNIQVEADSPYIDIFDAIGMSRGMKNKGNEIDYESVVELVVREIRNAKVGRYTFDRVKELESTDEAE</sequence>
<dbReference type="GO" id="GO:0005737">
    <property type="term" value="C:cytoplasm"/>
    <property type="evidence" value="ECO:0007669"/>
    <property type="project" value="UniProtKB-SubCell"/>
</dbReference>
<name>A0A9Q8FQQ0_9STAP</name>
<organism evidence="12 13">
    <name type="scientific">Macrococcus carouselicus</name>
    <dbReference type="NCBI Taxonomy" id="69969"/>
    <lineage>
        <taxon>Bacteria</taxon>
        <taxon>Bacillati</taxon>
        <taxon>Bacillota</taxon>
        <taxon>Bacilli</taxon>
        <taxon>Bacillales</taxon>
        <taxon>Staphylococcaceae</taxon>
        <taxon>Macrococcus</taxon>
    </lineage>
</organism>
<keyword evidence="8 9" id="KW-0342">GTP-binding</keyword>
<dbReference type="PIRSF" id="PIRSF006230">
    <property type="entry name" value="MG442"/>
    <property type="match status" value="1"/>
</dbReference>
<feature type="domain" description="CP-type G" evidence="11">
    <location>
        <begin position="14"/>
        <end position="178"/>
    </location>
</feature>
<dbReference type="PANTHER" id="PTHR45782:SF4">
    <property type="entry name" value="MITOCHONDRIAL RIBOSOME-ASSOCIATED GTPASE 1"/>
    <property type="match status" value="1"/>
</dbReference>
<evidence type="ECO:0000256" key="6">
    <source>
        <dbReference type="ARBA" id="ARBA00022801"/>
    </source>
</evidence>
<dbReference type="InterPro" id="IPR016478">
    <property type="entry name" value="GTPase_MTG1"/>
</dbReference>
<dbReference type="GO" id="GO:0042254">
    <property type="term" value="P:ribosome biogenesis"/>
    <property type="evidence" value="ECO:0007669"/>
    <property type="project" value="UniProtKB-KW"/>
</dbReference>
<dbReference type="FunFam" id="1.10.1580.10:FF:000003">
    <property type="entry name" value="Ribosome biogenesis GTPase A"/>
    <property type="match status" value="1"/>
</dbReference>
<dbReference type="GO" id="GO:0003924">
    <property type="term" value="F:GTPase activity"/>
    <property type="evidence" value="ECO:0007669"/>
    <property type="project" value="TreeGrafter"/>
</dbReference>
<gene>
    <name evidence="12" type="primary">ylqF</name>
    <name evidence="12" type="ORF">ERX40_02410</name>
</gene>
<dbReference type="GO" id="GO:0005525">
    <property type="term" value="F:GTP binding"/>
    <property type="evidence" value="ECO:0007669"/>
    <property type="project" value="UniProtKB-KW"/>
</dbReference>
<dbReference type="GO" id="GO:0003723">
    <property type="term" value="F:RNA binding"/>
    <property type="evidence" value="ECO:0007669"/>
    <property type="project" value="UniProtKB-KW"/>
</dbReference>
<evidence type="ECO:0000256" key="3">
    <source>
        <dbReference type="ARBA" id="ARBA00022490"/>
    </source>
</evidence>
<evidence type="ECO:0000256" key="4">
    <source>
        <dbReference type="ARBA" id="ARBA00022517"/>
    </source>
</evidence>
<dbReference type="InterPro" id="IPR030378">
    <property type="entry name" value="G_CP_dom"/>
</dbReference>
<evidence type="ECO:0000256" key="5">
    <source>
        <dbReference type="ARBA" id="ARBA00022741"/>
    </source>
</evidence>
<dbReference type="PROSITE" id="PS51721">
    <property type="entry name" value="G_CP"/>
    <property type="match status" value="1"/>
</dbReference>
<keyword evidence="5 9" id="KW-0547">Nucleotide-binding</keyword>
<comment type="subcellular location">
    <subcellularLocation>
        <location evidence="1 9">Cytoplasm</location>
    </subcellularLocation>
</comment>